<sequence>MTNLVRFTKFFPGVDPGFSGSLSRFAQTVVIRLRLPPGTYVIHGRVSISNTDPDWQTASAMITASDGAEIIDEVFFAMLGTDHPGRPSCMIVSLQGVLHIPQDRGREIIDIRCATHKGWADSSRLIAIQVGSLIEASL</sequence>
<reference evidence="1 2" key="1">
    <citation type="journal article" date="2019" name="Syst. Appl. Microbiol.">
        <title>Microvirga tunisiensis sp. nov., a root nodule symbiotic bacterium isolated from Lupinus micranthus and L. luteus grown in Northern Tunisia.</title>
        <authorList>
            <person name="Msaddak A."/>
            <person name="Rejili M."/>
            <person name="Duran D."/>
            <person name="Mars M."/>
            <person name="Palacios J.M."/>
            <person name="Ruiz-Argueso T."/>
            <person name="Rey L."/>
            <person name="Imperial J."/>
        </authorList>
    </citation>
    <scope>NUCLEOTIDE SEQUENCE [LARGE SCALE GENOMIC DNA]</scope>
    <source>
        <strain evidence="1 2">Lmie10</strain>
    </source>
</reference>
<evidence type="ECO:0000313" key="1">
    <source>
        <dbReference type="EMBL" id="MPR31554.1"/>
    </source>
</evidence>
<dbReference type="AlphaFoldDB" id="A0A5N7N156"/>
<comment type="caution">
    <text evidence="1">The sequence shown here is derived from an EMBL/GenBank/DDBJ whole genome shotgun (WGS) entry which is preliminary data.</text>
</comment>
<organism evidence="1 2">
    <name type="scientific">Microvirga tunisiensis</name>
    <dbReference type="NCBI Taxonomy" id="2108360"/>
    <lineage>
        <taxon>Bacteria</taxon>
        <taxon>Pseudomonadati</taxon>
        <taxon>Pseudomonadota</taxon>
        <taxon>Alphaproteobacteria</taxon>
        <taxon>Hyphomicrobiales</taxon>
        <taxon>Methylobacteriaceae</taxon>
        <taxon>Microvirga</taxon>
    </lineage>
</organism>
<dbReference type="EMBL" id="VOSK01000780">
    <property type="protein sequence ID" value="MPR31554.1"/>
    <property type="molecule type" value="Genomic_DNA"/>
</dbReference>
<gene>
    <name evidence="1" type="ORF">FS320_43635</name>
</gene>
<name>A0A5N7N156_9HYPH</name>
<protein>
    <submittedName>
        <fullName evidence="1">Uncharacterized protein</fullName>
    </submittedName>
</protein>
<dbReference type="RefSeq" id="WP_152718678.1">
    <property type="nucleotide sequence ID" value="NZ_VOSJ01000836.1"/>
</dbReference>
<dbReference type="Proteomes" id="UP000403266">
    <property type="component" value="Unassembled WGS sequence"/>
</dbReference>
<evidence type="ECO:0000313" key="2">
    <source>
        <dbReference type="Proteomes" id="UP000403266"/>
    </source>
</evidence>
<keyword evidence="2" id="KW-1185">Reference proteome</keyword>
<proteinExistence type="predicted"/>
<accession>A0A5N7N156</accession>